<organism evidence="1 2">
    <name type="scientific">Ceratodon purpureus</name>
    <name type="common">Fire moss</name>
    <name type="synonym">Dicranum purpureum</name>
    <dbReference type="NCBI Taxonomy" id="3225"/>
    <lineage>
        <taxon>Eukaryota</taxon>
        <taxon>Viridiplantae</taxon>
        <taxon>Streptophyta</taxon>
        <taxon>Embryophyta</taxon>
        <taxon>Bryophyta</taxon>
        <taxon>Bryophytina</taxon>
        <taxon>Bryopsida</taxon>
        <taxon>Dicranidae</taxon>
        <taxon>Pseudoditrichales</taxon>
        <taxon>Ditrichaceae</taxon>
        <taxon>Ceratodon</taxon>
    </lineage>
</organism>
<gene>
    <name evidence="1" type="ORF">KC19_1G275500</name>
</gene>
<comment type="caution">
    <text evidence="1">The sequence shown here is derived from an EMBL/GenBank/DDBJ whole genome shotgun (WGS) entry which is preliminary data.</text>
</comment>
<proteinExistence type="predicted"/>
<dbReference type="AlphaFoldDB" id="A0A8T0J9X8"/>
<dbReference type="EMBL" id="CM026421">
    <property type="protein sequence ID" value="KAG0592714.1"/>
    <property type="molecule type" value="Genomic_DNA"/>
</dbReference>
<reference evidence="1" key="1">
    <citation type="submission" date="2020-06" db="EMBL/GenBank/DDBJ databases">
        <title>WGS assembly of Ceratodon purpureus strain R40.</title>
        <authorList>
            <person name="Carey S.B."/>
            <person name="Jenkins J."/>
            <person name="Shu S."/>
            <person name="Lovell J.T."/>
            <person name="Sreedasyam A."/>
            <person name="Maumus F."/>
            <person name="Tiley G.P."/>
            <person name="Fernandez-Pozo N."/>
            <person name="Barry K."/>
            <person name="Chen C."/>
            <person name="Wang M."/>
            <person name="Lipzen A."/>
            <person name="Daum C."/>
            <person name="Saski C.A."/>
            <person name="Payton A.C."/>
            <person name="Mcbreen J.C."/>
            <person name="Conrad R.E."/>
            <person name="Kollar L.M."/>
            <person name="Olsson S."/>
            <person name="Huttunen S."/>
            <person name="Landis J.B."/>
            <person name="Wickett N.J."/>
            <person name="Johnson M.G."/>
            <person name="Rensing S.A."/>
            <person name="Grimwood J."/>
            <person name="Schmutz J."/>
            <person name="Mcdaniel S.F."/>
        </authorList>
    </citation>
    <scope>NUCLEOTIDE SEQUENCE</scope>
    <source>
        <strain evidence="1">R40</strain>
    </source>
</reference>
<protein>
    <submittedName>
        <fullName evidence="1">Uncharacterized protein</fullName>
    </submittedName>
</protein>
<keyword evidence="2" id="KW-1185">Reference proteome</keyword>
<accession>A0A8T0J9X8</accession>
<name>A0A8T0J9X8_CERPU</name>
<evidence type="ECO:0000313" key="2">
    <source>
        <dbReference type="Proteomes" id="UP000822688"/>
    </source>
</evidence>
<sequence>MIQASLSHCSIQHSVSRLGRKSSTLLLPQLRLHIPIVLLRDGLALLNPGRILPFRNTADSFTGRKIGQKLKREQHQHIHCGSIQLPELAPMSSTETRWLCQRQSCVTYAPSSDTKVLFGSLVQNWMGWTSSTLPMPKMQKHKHFQSSRDGFSNGTRNGLCVRYLKLNVGAPSCRNRCRGNYCEIMHYNLVAQPLISGSSGILKPVAN</sequence>
<dbReference type="Proteomes" id="UP000822688">
    <property type="component" value="Chromosome 1"/>
</dbReference>
<evidence type="ECO:0000313" key="1">
    <source>
        <dbReference type="EMBL" id="KAG0592714.1"/>
    </source>
</evidence>